<proteinExistence type="predicted"/>
<sequence>MAKQRITVGYVELTQDESDRLFEKVKESRGIDSYGELQSLMEDYDATVEEPVKQPLKEVLDEEEAPEEPAQQGMRYINIFNAIEADESYRIEASNQE</sequence>
<gene>
    <name evidence="1" type="ORF">AUC31_15980</name>
</gene>
<dbReference type="OrthoDB" id="2428990at2"/>
<dbReference type="AlphaFoldDB" id="A0A0U2QBP6"/>
<dbReference type="EMBL" id="CP013659">
    <property type="protein sequence ID" value="ALS76614.1"/>
    <property type="molecule type" value="Genomic_DNA"/>
</dbReference>
<dbReference type="KEGG" id="prt:AUC31_15980"/>
<protein>
    <submittedName>
        <fullName evidence="1">Uncharacterized protein</fullName>
    </submittedName>
</protein>
<evidence type="ECO:0000313" key="1">
    <source>
        <dbReference type="EMBL" id="ALS76614.1"/>
    </source>
</evidence>
<name>A0A0U2QBP6_9BACL</name>
<organism evidence="1 2">
    <name type="scientific">Planococcus rifietoensis</name>
    <dbReference type="NCBI Taxonomy" id="200991"/>
    <lineage>
        <taxon>Bacteria</taxon>
        <taxon>Bacillati</taxon>
        <taxon>Bacillota</taxon>
        <taxon>Bacilli</taxon>
        <taxon>Bacillales</taxon>
        <taxon>Caryophanaceae</taxon>
        <taxon>Planococcus</taxon>
    </lineage>
</organism>
<reference evidence="1" key="1">
    <citation type="submission" date="2016-01" db="EMBL/GenBank/DDBJ databases">
        <title>Complete genome of Planococcus rifietoensis type strain M8.</title>
        <authorList>
            <person name="See-Too W.S."/>
        </authorList>
    </citation>
    <scope>NUCLEOTIDE SEQUENCE [LARGE SCALE GENOMIC DNA]</scope>
    <source>
        <strain evidence="1">M8</strain>
    </source>
</reference>
<accession>A0A0U2QBP6</accession>
<dbReference type="RefSeq" id="WP_058383316.1">
    <property type="nucleotide sequence ID" value="NZ_CP013659.2"/>
</dbReference>
<evidence type="ECO:0000313" key="2">
    <source>
        <dbReference type="Proteomes" id="UP000067683"/>
    </source>
</evidence>
<keyword evidence="2" id="KW-1185">Reference proteome</keyword>
<dbReference type="Proteomes" id="UP000067683">
    <property type="component" value="Chromosome"/>
</dbReference>